<evidence type="ECO:0000259" key="5">
    <source>
        <dbReference type="Pfam" id="PF04586"/>
    </source>
</evidence>
<name>A0ABV7P8A5_9PSEU</name>
<dbReference type="InterPro" id="IPR054613">
    <property type="entry name" value="Peptidase_S78_dom"/>
</dbReference>
<reference evidence="7" key="1">
    <citation type="journal article" date="2019" name="Int. J. Syst. Evol. Microbiol.">
        <title>The Global Catalogue of Microorganisms (GCM) 10K type strain sequencing project: providing services to taxonomists for standard genome sequencing and annotation.</title>
        <authorList>
            <consortium name="The Broad Institute Genomics Platform"/>
            <consortium name="The Broad Institute Genome Sequencing Center for Infectious Disease"/>
            <person name="Wu L."/>
            <person name="Ma J."/>
        </authorList>
    </citation>
    <scope>NUCLEOTIDE SEQUENCE [LARGE SCALE GENOMIC DNA]</scope>
    <source>
        <strain evidence="7">CGMCC 4.7676</strain>
    </source>
</reference>
<keyword evidence="2 6" id="KW-0645">Protease</keyword>
<sequence length="254" mass="27792">MDPNVLQRRAAAAGENPGEIPNGAWHRQPFAAQMRAETVIWNGSEKVKLTGNASVVEKAYRMYDMFGEYDEVVDQGAFAKTLARKPDVAYLVNHSGVTMARTKSGSLLLSADSQGLQTEGYVNPKRSDVNDLVIAIEDGDITEMSFAFRIIDGQWNEDYSEFRILEVDLDRGDVSAVNYGANPYTSVAARQTEILNDLQRLPSGAQRAAVEMLQETRAERAAEPQAESGECAGPPVVAEPQGRSIKLIEALLDL</sequence>
<keyword evidence="3" id="KW-0378">Hydrolase</keyword>
<dbReference type="NCBIfam" id="TIGR01543">
    <property type="entry name" value="proheadase_HK97"/>
    <property type="match status" value="1"/>
</dbReference>
<evidence type="ECO:0000313" key="7">
    <source>
        <dbReference type="Proteomes" id="UP001595645"/>
    </source>
</evidence>
<organism evidence="6 7">
    <name type="scientific">Amycolatopsis speibonae</name>
    <dbReference type="NCBI Taxonomy" id="1450224"/>
    <lineage>
        <taxon>Bacteria</taxon>
        <taxon>Bacillati</taxon>
        <taxon>Actinomycetota</taxon>
        <taxon>Actinomycetes</taxon>
        <taxon>Pseudonocardiales</taxon>
        <taxon>Pseudonocardiaceae</taxon>
        <taxon>Amycolatopsis</taxon>
    </lineage>
</organism>
<protein>
    <submittedName>
        <fullName evidence="6">HK97 family phage prohead protease</fullName>
    </submittedName>
</protein>
<comment type="caution">
    <text evidence="6">The sequence shown here is derived from an EMBL/GenBank/DDBJ whole genome shotgun (WGS) entry which is preliminary data.</text>
</comment>
<evidence type="ECO:0000256" key="4">
    <source>
        <dbReference type="SAM" id="MobiDB-lite"/>
    </source>
</evidence>
<dbReference type="InterPro" id="IPR006433">
    <property type="entry name" value="Prohead_protease"/>
</dbReference>
<evidence type="ECO:0000256" key="2">
    <source>
        <dbReference type="ARBA" id="ARBA00022670"/>
    </source>
</evidence>
<evidence type="ECO:0000256" key="3">
    <source>
        <dbReference type="ARBA" id="ARBA00022801"/>
    </source>
</evidence>
<dbReference type="Pfam" id="PF04586">
    <property type="entry name" value="Peptidase_S78"/>
    <property type="match status" value="1"/>
</dbReference>
<feature type="region of interest" description="Disordered" evidence="4">
    <location>
        <begin position="217"/>
        <end position="236"/>
    </location>
</feature>
<keyword evidence="7" id="KW-1185">Reference proteome</keyword>
<accession>A0ABV7P8A5</accession>
<dbReference type="GO" id="GO:0008233">
    <property type="term" value="F:peptidase activity"/>
    <property type="evidence" value="ECO:0007669"/>
    <property type="project" value="UniProtKB-KW"/>
</dbReference>
<dbReference type="RefSeq" id="WP_378243146.1">
    <property type="nucleotide sequence ID" value="NZ_JBHRWK010000059.1"/>
</dbReference>
<gene>
    <name evidence="6" type="ORF">ACFOSH_31635</name>
</gene>
<proteinExistence type="predicted"/>
<evidence type="ECO:0000256" key="1">
    <source>
        <dbReference type="ARBA" id="ARBA00022612"/>
    </source>
</evidence>
<dbReference type="EMBL" id="JBHRWK010000059">
    <property type="protein sequence ID" value="MFC3454012.1"/>
    <property type="molecule type" value="Genomic_DNA"/>
</dbReference>
<dbReference type="Proteomes" id="UP001595645">
    <property type="component" value="Unassembled WGS sequence"/>
</dbReference>
<dbReference type="GO" id="GO:0006508">
    <property type="term" value="P:proteolysis"/>
    <property type="evidence" value="ECO:0007669"/>
    <property type="project" value="UniProtKB-KW"/>
</dbReference>
<evidence type="ECO:0000313" key="6">
    <source>
        <dbReference type="EMBL" id="MFC3454012.1"/>
    </source>
</evidence>
<keyword evidence="1" id="KW-1188">Viral release from host cell</keyword>
<feature type="domain" description="Prohead serine protease" evidence="5">
    <location>
        <begin position="45"/>
        <end position="194"/>
    </location>
</feature>